<gene>
    <name evidence="2" type="ORF">AMAG_19547</name>
</gene>
<sequence>MTDDVNDEHCVGATETATMTPAPTHGVVVLNDWEPDDDQPLSTAAPAAVGAELVTKSPARTGRRRAHVVSDSDGNGDSEGDSAPVITSSRSRTRSKRSRHITSDSDSDDTNAPVAKVRRRAPPVIGG</sequence>
<feature type="region of interest" description="Disordered" evidence="1">
    <location>
        <begin position="1"/>
        <end position="127"/>
    </location>
</feature>
<proteinExistence type="predicted"/>
<reference evidence="3" key="2">
    <citation type="submission" date="2009-11" db="EMBL/GenBank/DDBJ databases">
        <title>The Genome Sequence of Allomyces macrogynus strain ATCC 38327.</title>
        <authorList>
            <consortium name="The Broad Institute Genome Sequencing Platform"/>
            <person name="Russ C."/>
            <person name="Cuomo C."/>
            <person name="Shea T."/>
            <person name="Young S.K."/>
            <person name="Zeng Q."/>
            <person name="Koehrsen M."/>
            <person name="Haas B."/>
            <person name="Borodovsky M."/>
            <person name="Guigo R."/>
            <person name="Alvarado L."/>
            <person name="Berlin A."/>
            <person name="Borenstein D."/>
            <person name="Chen Z."/>
            <person name="Engels R."/>
            <person name="Freedman E."/>
            <person name="Gellesch M."/>
            <person name="Goldberg J."/>
            <person name="Griggs A."/>
            <person name="Gujja S."/>
            <person name="Heiman D."/>
            <person name="Hepburn T."/>
            <person name="Howarth C."/>
            <person name="Jen D."/>
            <person name="Larson L."/>
            <person name="Lewis B."/>
            <person name="Mehta T."/>
            <person name="Park D."/>
            <person name="Pearson M."/>
            <person name="Roberts A."/>
            <person name="Saif S."/>
            <person name="Shenoy N."/>
            <person name="Sisk P."/>
            <person name="Stolte C."/>
            <person name="Sykes S."/>
            <person name="Walk T."/>
            <person name="White J."/>
            <person name="Yandava C."/>
            <person name="Burger G."/>
            <person name="Gray M.W."/>
            <person name="Holland P.W.H."/>
            <person name="King N."/>
            <person name="Lang F.B.F."/>
            <person name="Roger A.J."/>
            <person name="Ruiz-Trillo I."/>
            <person name="Lander E."/>
            <person name="Nusbaum C."/>
        </authorList>
    </citation>
    <scope>NUCLEOTIDE SEQUENCE [LARGE SCALE GENOMIC DNA]</scope>
    <source>
        <strain evidence="3">ATCC 38327</strain>
    </source>
</reference>
<feature type="compositionally biased region" description="Low complexity" evidence="1">
    <location>
        <begin position="13"/>
        <end position="24"/>
    </location>
</feature>
<reference evidence="2 3" key="1">
    <citation type="submission" date="2009-11" db="EMBL/GenBank/DDBJ databases">
        <title>Annotation of Allomyces macrogynus ATCC 38327.</title>
        <authorList>
            <consortium name="The Broad Institute Genome Sequencing Platform"/>
            <person name="Russ C."/>
            <person name="Cuomo C."/>
            <person name="Burger G."/>
            <person name="Gray M.W."/>
            <person name="Holland P.W.H."/>
            <person name="King N."/>
            <person name="Lang F.B.F."/>
            <person name="Roger A.J."/>
            <person name="Ruiz-Trillo I."/>
            <person name="Young S.K."/>
            <person name="Zeng Q."/>
            <person name="Gargeya S."/>
            <person name="Fitzgerald M."/>
            <person name="Haas B."/>
            <person name="Abouelleil A."/>
            <person name="Alvarado L."/>
            <person name="Arachchi H.M."/>
            <person name="Berlin A."/>
            <person name="Chapman S.B."/>
            <person name="Gearin G."/>
            <person name="Goldberg J."/>
            <person name="Griggs A."/>
            <person name="Gujja S."/>
            <person name="Hansen M."/>
            <person name="Heiman D."/>
            <person name="Howarth C."/>
            <person name="Larimer J."/>
            <person name="Lui A."/>
            <person name="MacDonald P.J.P."/>
            <person name="McCowen C."/>
            <person name="Montmayeur A."/>
            <person name="Murphy C."/>
            <person name="Neiman D."/>
            <person name="Pearson M."/>
            <person name="Priest M."/>
            <person name="Roberts A."/>
            <person name="Saif S."/>
            <person name="Shea T."/>
            <person name="Sisk P."/>
            <person name="Stolte C."/>
            <person name="Sykes S."/>
            <person name="Wortman J."/>
            <person name="Nusbaum C."/>
            <person name="Birren B."/>
        </authorList>
    </citation>
    <scope>NUCLEOTIDE SEQUENCE [LARGE SCALE GENOMIC DNA]</scope>
    <source>
        <strain evidence="2 3">ATCC 38327</strain>
    </source>
</reference>
<accession>A0A0L0SWE9</accession>
<dbReference type="Proteomes" id="UP000054350">
    <property type="component" value="Unassembled WGS sequence"/>
</dbReference>
<name>A0A0L0SWE9_ALLM3</name>
<dbReference type="EMBL" id="GG745351">
    <property type="protein sequence ID" value="KNE66898.1"/>
    <property type="molecule type" value="Genomic_DNA"/>
</dbReference>
<organism evidence="2 3">
    <name type="scientific">Allomyces macrogynus (strain ATCC 38327)</name>
    <name type="common">Allomyces javanicus var. macrogynus</name>
    <dbReference type="NCBI Taxonomy" id="578462"/>
    <lineage>
        <taxon>Eukaryota</taxon>
        <taxon>Fungi</taxon>
        <taxon>Fungi incertae sedis</taxon>
        <taxon>Blastocladiomycota</taxon>
        <taxon>Blastocladiomycetes</taxon>
        <taxon>Blastocladiales</taxon>
        <taxon>Blastocladiaceae</taxon>
        <taxon>Allomyces</taxon>
    </lineage>
</organism>
<protein>
    <submittedName>
        <fullName evidence="2">Uncharacterized protein</fullName>
    </submittedName>
</protein>
<dbReference type="VEuPathDB" id="FungiDB:AMAG_19547"/>
<evidence type="ECO:0000313" key="3">
    <source>
        <dbReference type="Proteomes" id="UP000054350"/>
    </source>
</evidence>
<keyword evidence="3" id="KW-1185">Reference proteome</keyword>
<feature type="compositionally biased region" description="Basic residues" evidence="1">
    <location>
        <begin position="91"/>
        <end position="100"/>
    </location>
</feature>
<evidence type="ECO:0000256" key="1">
    <source>
        <dbReference type="SAM" id="MobiDB-lite"/>
    </source>
</evidence>
<evidence type="ECO:0000313" key="2">
    <source>
        <dbReference type="EMBL" id="KNE66898.1"/>
    </source>
</evidence>
<dbReference type="AlphaFoldDB" id="A0A0L0SWE9"/>